<dbReference type="AlphaFoldDB" id="B9Z325"/>
<evidence type="ECO:0000313" key="2">
    <source>
        <dbReference type="Proteomes" id="UP000003165"/>
    </source>
</evidence>
<proteinExistence type="predicted"/>
<evidence type="ECO:0008006" key="3">
    <source>
        <dbReference type="Google" id="ProtNLM"/>
    </source>
</evidence>
<keyword evidence="2" id="KW-1185">Reference proteome</keyword>
<gene>
    <name evidence="1" type="ORF">FuraDRAFT_1738</name>
</gene>
<dbReference type="InterPro" id="IPR021505">
    <property type="entry name" value="Phage_B3_Orf6"/>
</dbReference>
<name>B9Z325_9NEIS</name>
<evidence type="ECO:0000313" key="1">
    <source>
        <dbReference type="EMBL" id="EEG08978.1"/>
    </source>
</evidence>
<dbReference type="EMBL" id="ACIS01000004">
    <property type="protein sequence ID" value="EEG08978.1"/>
    <property type="molecule type" value="Genomic_DNA"/>
</dbReference>
<accession>B9Z325</accession>
<protein>
    <recommendedName>
        <fullName evidence="3">Sulfate transporter</fullName>
    </recommendedName>
</protein>
<reference evidence="1 2" key="1">
    <citation type="submission" date="2009-02" db="EMBL/GenBank/DDBJ databases">
        <title>Sequencing of the draft genome and assembly of Lutiella nitroferrum 2002.</title>
        <authorList>
            <consortium name="US DOE Joint Genome Institute (JGI-PGF)"/>
            <person name="Lucas S."/>
            <person name="Copeland A."/>
            <person name="Lapidus A."/>
            <person name="Glavina del Rio T."/>
            <person name="Tice H."/>
            <person name="Bruce D."/>
            <person name="Goodwin L."/>
            <person name="Pitluck S."/>
            <person name="Larimer F."/>
            <person name="Land M.L."/>
            <person name="Hauser L."/>
            <person name="Coates J.D."/>
        </authorList>
    </citation>
    <scope>NUCLEOTIDE SEQUENCE [LARGE SCALE GENOMIC DNA]</scope>
    <source>
        <strain evidence="1 2">2002</strain>
    </source>
</reference>
<sequence>MSTEQTIPAGYWRDAKGRLVPPDLVAPLDQLRDQTVRQLVDKALALQAQLESFKGAAFADVAAMVATSAEQYGVTLGGEKGNVVLTSYDGTLKVVRAFQDRISFDERIKAVKALIDECLEDWTADAVPELKALVTRAFESDRGGDLRVQRILELRRLEITDERWKRAMQALDDAIKVDGTAGYIRLYQRAGANAQWQPICLDLAGV</sequence>
<dbReference type="eggNOG" id="ENOG502ZBJ1">
    <property type="taxonomic scope" value="Bacteria"/>
</dbReference>
<dbReference type="Proteomes" id="UP000003165">
    <property type="component" value="Unassembled WGS sequence"/>
</dbReference>
<comment type="caution">
    <text evidence="1">The sequence shown here is derived from an EMBL/GenBank/DDBJ whole genome shotgun (WGS) entry which is preliminary data.</text>
</comment>
<dbReference type="Pfam" id="PF11363">
    <property type="entry name" value="DUF3164"/>
    <property type="match status" value="1"/>
</dbReference>
<organism evidence="1 2">
    <name type="scientific">Pseudogulbenkiania ferrooxidans 2002</name>
    <dbReference type="NCBI Taxonomy" id="279714"/>
    <lineage>
        <taxon>Bacteria</taxon>
        <taxon>Pseudomonadati</taxon>
        <taxon>Pseudomonadota</taxon>
        <taxon>Betaproteobacteria</taxon>
        <taxon>Neisseriales</taxon>
        <taxon>Chromobacteriaceae</taxon>
        <taxon>Pseudogulbenkiania</taxon>
    </lineage>
</organism>
<dbReference type="RefSeq" id="WP_008953758.1">
    <property type="nucleotide sequence ID" value="NZ_ACIS01000004.1"/>
</dbReference>